<keyword evidence="7 14" id="KW-0067">ATP-binding</keyword>
<accession>A0A101R5F4</accession>
<dbReference type="GO" id="GO:0015421">
    <property type="term" value="F:ABC-type oligopeptide transporter activity"/>
    <property type="evidence" value="ECO:0007669"/>
    <property type="project" value="TreeGrafter"/>
</dbReference>
<dbReference type="Pfam" id="PF00005">
    <property type="entry name" value="ABC_tran"/>
    <property type="match status" value="1"/>
</dbReference>
<keyword evidence="15" id="KW-1185">Reference proteome</keyword>
<evidence type="ECO:0000256" key="1">
    <source>
        <dbReference type="ARBA" id="ARBA00004429"/>
    </source>
</evidence>
<dbReference type="SUPFAM" id="SSF52540">
    <property type="entry name" value="P-loop containing nucleoside triphosphate hydrolases"/>
    <property type="match status" value="1"/>
</dbReference>
<feature type="transmembrane region" description="Helical" evidence="11">
    <location>
        <begin position="36"/>
        <end position="57"/>
    </location>
</feature>
<reference evidence="14 15" key="1">
    <citation type="submission" date="2015-10" db="EMBL/GenBank/DDBJ databases">
        <title>Draft genome sequence of Streptomyces longwoodensis DSM 41677, type strain for the species Streptomyces longwoodensis.</title>
        <authorList>
            <person name="Ruckert C."/>
            <person name="Winkler A."/>
            <person name="Kalinowski J."/>
            <person name="Kampfer P."/>
            <person name="Glaeser S."/>
        </authorList>
    </citation>
    <scope>NUCLEOTIDE SEQUENCE [LARGE SCALE GENOMIC DNA]</scope>
    <source>
        <strain evidence="14 15">DSM 41677</strain>
    </source>
</reference>
<dbReference type="PANTHER" id="PTHR43394:SF7">
    <property type="entry name" value="ABC TRANSPORTER B FAMILY MEMBER 28"/>
    <property type="match status" value="1"/>
</dbReference>
<evidence type="ECO:0000259" key="12">
    <source>
        <dbReference type="PROSITE" id="PS50893"/>
    </source>
</evidence>
<dbReference type="GO" id="GO:0005886">
    <property type="term" value="C:plasma membrane"/>
    <property type="evidence" value="ECO:0007669"/>
    <property type="project" value="UniProtKB-SubCell"/>
</dbReference>
<feature type="transmembrane region" description="Helical" evidence="11">
    <location>
        <begin position="263"/>
        <end position="281"/>
    </location>
</feature>
<feature type="domain" description="ABC transmembrane type-1" evidence="13">
    <location>
        <begin position="38"/>
        <end position="323"/>
    </location>
</feature>
<evidence type="ECO:0000256" key="9">
    <source>
        <dbReference type="ARBA" id="ARBA00023136"/>
    </source>
</evidence>
<dbReference type="GO" id="GO:0005524">
    <property type="term" value="F:ATP binding"/>
    <property type="evidence" value="ECO:0007669"/>
    <property type="project" value="UniProtKB-KW"/>
</dbReference>
<dbReference type="Gene3D" id="1.20.1560.10">
    <property type="entry name" value="ABC transporter type 1, transmembrane domain"/>
    <property type="match status" value="1"/>
</dbReference>
<dbReference type="GeneID" id="91423192"/>
<dbReference type="FunFam" id="3.40.50.300:FF:000221">
    <property type="entry name" value="Multidrug ABC transporter ATP-binding protein"/>
    <property type="match status" value="1"/>
</dbReference>
<dbReference type="RefSeq" id="WP_067227671.1">
    <property type="nucleotide sequence ID" value="NZ_KQ948549.1"/>
</dbReference>
<dbReference type="InterPro" id="IPR011527">
    <property type="entry name" value="ABC1_TM_dom"/>
</dbReference>
<dbReference type="InterPro" id="IPR003593">
    <property type="entry name" value="AAA+_ATPase"/>
</dbReference>
<keyword evidence="3" id="KW-1003">Cell membrane</keyword>
<evidence type="ECO:0000256" key="10">
    <source>
        <dbReference type="ARBA" id="ARBA00023455"/>
    </source>
</evidence>
<dbReference type="CDD" id="cd18550">
    <property type="entry name" value="ABC_6TM_exporter_like"/>
    <property type="match status" value="1"/>
</dbReference>
<name>A0A101R5F4_9ACTN</name>
<evidence type="ECO:0000256" key="11">
    <source>
        <dbReference type="SAM" id="Phobius"/>
    </source>
</evidence>
<organism evidence="14 15">
    <name type="scientific">Streptomyces longwoodensis</name>
    <dbReference type="NCBI Taxonomy" id="68231"/>
    <lineage>
        <taxon>Bacteria</taxon>
        <taxon>Bacillati</taxon>
        <taxon>Actinomycetota</taxon>
        <taxon>Actinomycetes</taxon>
        <taxon>Kitasatosporales</taxon>
        <taxon>Streptomycetaceae</taxon>
        <taxon>Streptomyces</taxon>
    </lineage>
</organism>
<evidence type="ECO:0000256" key="2">
    <source>
        <dbReference type="ARBA" id="ARBA00022448"/>
    </source>
</evidence>
<dbReference type="SUPFAM" id="SSF90123">
    <property type="entry name" value="ABC transporter transmembrane region"/>
    <property type="match status" value="1"/>
</dbReference>
<dbReference type="PROSITE" id="PS50929">
    <property type="entry name" value="ABC_TM1F"/>
    <property type="match status" value="1"/>
</dbReference>
<dbReference type="PROSITE" id="PS50893">
    <property type="entry name" value="ABC_TRANSPORTER_2"/>
    <property type="match status" value="1"/>
</dbReference>
<evidence type="ECO:0000256" key="6">
    <source>
        <dbReference type="ARBA" id="ARBA00022741"/>
    </source>
</evidence>
<dbReference type="SMART" id="SM00382">
    <property type="entry name" value="AAA"/>
    <property type="match status" value="1"/>
</dbReference>
<evidence type="ECO:0000256" key="7">
    <source>
        <dbReference type="ARBA" id="ARBA00022840"/>
    </source>
</evidence>
<comment type="caution">
    <text evidence="14">The sequence shown here is derived from an EMBL/GenBank/DDBJ whole genome shotgun (WGS) entry which is preliminary data.</text>
</comment>
<dbReference type="GO" id="GO:0090374">
    <property type="term" value="P:oligopeptide export from mitochondrion"/>
    <property type="evidence" value="ECO:0007669"/>
    <property type="project" value="TreeGrafter"/>
</dbReference>
<dbReference type="InterPro" id="IPR039421">
    <property type="entry name" value="Type_1_exporter"/>
</dbReference>
<gene>
    <name evidence="14" type="ORF">AQJ30_00935</name>
</gene>
<feature type="transmembrane region" description="Helical" evidence="11">
    <location>
        <begin position="162"/>
        <end position="190"/>
    </location>
</feature>
<feature type="domain" description="ABC transporter" evidence="12">
    <location>
        <begin position="357"/>
        <end position="592"/>
    </location>
</feature>
<dbReference type="InterPro" id="IPR017871">
    <property type="entry name" value="ABC_transporter-like_CS"/>
</dbReference>
<protein>
    <submittedName>
        <fullName evidence="14">Multidrug ABC transporter ATP-binding protein</fullName>
    </submittedName>
</protein>
<evidence type="ECO:0000256" key="5">
    <source>
        <dbReference type="ARBA" id="ARBA00022692"/>
    </source>
</evidence>
<sequence length="610" mass="65841">MHPDHEPSWTPPADAGEQPRQVRRILKLFRPYRARLTVVGLLVGASSLVSVATPFLLKEILDVAIPQGRTGLLSLLALGMILSAVLTSVFGVLQTLISTTVGQRVMHDLRTAVYGRLQRMSLAFFTRTRTGEVQSRIANDIGGMQATVTSTATSLVSNFTSVVATVIAMIALDWRLTVVSLLLLPAFVWISRRVGNERKRITTQRQKQMAAMAATVTESLSVSGILLGRTMGRADSLTVSFAEESERLVDLEVRSSMAGRWRMAVITIVMAAMPAVIYWTAGMALQLGGPDVSLGTIVAFVSLQQGLFRPAVSLLSTGVQIQSSLALFQRIFEYLDLPIDITERPDPVHLDRIKGEVRFEKVSFRYDDQGAPVLDGIDLTVPAGGSLAVVGPTGAGKSTLGHLVPRLYDVTGGRVTLDGVDVRDLDFDTLARAVGVVSQETYLFHASVADNLRFAKPDATDEELYAAARAAQIHDHIASLPDGYDTVVGERGHRFSGGEKQRLAIARTILRDPPVLLLDEATSALDTRTEHAVQQAIDALSAGRTTVTIAHRLSTVRGADQIVVLDSGRVAERGGHEELLARDGRYAALVRKDARPAPASGDPAALEPTR</sequence>
<comment type="similarity">
    <text evidence="10">Belongs to the ABC transporter superfamily. Siderophore-Fe(3+) uptake transporter (SIUT) (TC 3.A.1.21) family.</text>
</comment>
<dbReference type="InterPro" id="IPR036640">
    <property type="entry name" value="ABC1_TM_sf"/>
</dbReference>
<proteinExistence type="inferred from homology"/>
<evidence type="ECO:0000256" key="3">
    <source>
        <dbReference type="ARBA" id="ARBA00022475"/>
    </source>
</evidence>
<dbReference type="InterPro" id="IPR003439">
    <property type="entry name" value="ABC_transporter-like_ATP-bd"/>
</dbReference>
<keyword evidence="5 11" id="KW-0812">Transmembrane</keyword>
<evidence type="ECO:0000313" key="14">
    <source>
        <dbReference type="EMBL" id="KUN41972.1"/>
    </source>
</evidence>
<feature type="transmembrane region" description="Helical" evidence="11">
    <location>
        <begin position="69"/>
        <end position="97"/>
    </location>
</feature>
<evidence type="ECO:0000313" key="15">
    <source>
        <dbReference type="Proteomes" id="UP000053271"/>
    </source>
</evidence>
<dbReference type="PROSITE" id="PS00211">
    <property type="entry name" value="ABC_TRANSPORTER_1"/>
    <property type="match status" value="1"/>
</dbReference>
<dbReference type="Gene3D" id="3.40.50.300">
    <property type="entry name" value="P-loop containing nucleotide triphosphate hydrolases"/>
    <property type="match status" value="1"/>
</dbReference>
<dbReference type="FunFam" id="1.20.1560.10:FF:000035">
    <property type="entry name" value="Multidrug ABC transporter ATP-binding protein"/>
    <property type="match status" value="1"/>
</dbReference>
<comment type="subcellular location">
    <subcellularLocation>
        <location evidence="1">Cell inner membrane</location>
        <topology evidence="1">Multi-pass membrane protein</topology>
    </subcellularLocation>
</comment>
<dbReference type="Pfam" id="PF00664">
    <property type="entry name" value="ABC_membrane"/>
    <property type="match status" value="1"/>
</dbReference>
<keyword evidence="9 11" id="KW-0472">Membrane</keyword>
<dbReference type="STRING" id="68231.AQJ30_00935"/>
<keyword evidence="2" id="KW-0813">Transport</keyword>
<dbReference type="GO" id="GO:0016887">
    <property type="term" value="F:ATP hydrolysis activity"/>
    <property type="evidence" value="ECO:0007669"/>
    <property type="project" value="InterPro"/>
</dbReference>
<evidence type="ECO:0000256" key="4">
    <source>
        <dbReference type="ARBA" id="ARBA00022519"/>
    </source>
</evidence>
<dbReference type="AlphaFoldDB" id="A0A101R5F4"/>
<dbReference type="EMBL" id="LMWS01000001">
    <property type="protein sequence ID" value="KUN41972.1"/>
    <property type="molecule type" value="Genomic_DNA"/>
</dbReference>
<dbReference type="PANTHER" id="PTHR43394">
    <property type="entry name" value="ATP-DEPENDENT PERMEASE MDL1, MITOCHONDRIAL"/>
    <property type="match status" value="1"/>
</dbReference>
<evidence type="ECO:0000259" key="13">
    <source>
        <dbReference type="PROSITE" id="PS50929"/>
    </source>
</evidence>
<dbReference type="InterPro" id="IPR027417">
    <property type="entry name" value="P-loop_NTPase"/>
</dbReference>
<keyword evidence="4" id="KW-0997">Cell inner membrane</keyword>
<dbReference type="Proteomes" id="UP000053271">
    <property type="component" value="Unassembled WGS sequence"/>
</dbReference>
<keyword evidence="8 11" id="KW-1133">Transmembrane helix</keyword>
<keyword evidence="6" id="KW-0547">Nucleotide-binding</keyword>
<evidence type="ECO:0000256" key="8">
    <source>
        <dbReference type="ARBA" id="ARBA00022989"/>
    </source>
</evidence>